<dbReference type="OMA" id="SEQMYVE"/>
<name>A0A087UF87_STEMI</name>
<dbReference type="Proteomes" id="UP000054359">
    <property type="component" value="Unassembled WGS sequence"/>
</dbReference>
<dbReference type="Pfam" id="PF00078">
    <property type="entry name" value="RVT_1"/>
    <property type="match status" value="1"/>
</dbReference>
<dbReference type="Gene3D" id="3.30.70.270">
    <property type="match status" value="1"/>
</dbReference>
<dbReference type="PROSITE" id="PS50878">
    <property type="entry name" value="RT_POL"/>
    <property type="match status" value="1"/>
</dbReference>
<protein>
    <recommendedName>
        <fullName evidence="1">Reverse transcriptase domain-containing protein</fullName>
    </recommendedName>
</protein>
<evidence type="ECO:0000313" key="3">
    <source>
        <dbReference type="Proteomes" id="UP000054359"/>
    </source>
</evidence>
<dbReference type="InterPro" id="IPR000477">
    <property type="entry name" value="RT_dom"/>
</dbReference>
<dbReference type="STRING" id="407821.A0A087UF87"/>
<dbReference type="InterPro" id="IPR043128">
    <property type="entry name" value="Rev_trsase/Diguanyl_cyclase"/>
</dbReference>
<feature type="non-terminal residue" evidence="2">
    <location>
        <position position="351"/>
    </location>
</feature>
<keyword evidence="3" id="KW-1185">Reference proteome</keyword>
<dbReference type="OrthoDB" id="6435567at2759"/>
<evidence type="ECO:0000313" key="2">
    <source>
        <dbReference type="EMBL" id="KFM76026.1"/>
    </source>
</evidence>
<gene>
    <name evidence="2" type="ORF">X975_07455</name>
</gene>
<dbReference type="InterPro" id="IPR043502">
    <property type="entry name" value="DNA/RNA_pol_sf"/>
</dbReference>
<evidence type="ECO:0000259" key="1">
    <source>
        <dbReference type="PROSITE" id="PS50878"/>
    </source>
</evidence>
<dbReference type="SUPFAM" id="SSF56672">
    <property type="entry name" value="DNA/RNA polymerases"/>
    <property type="match status" value="1"/>
</dbReference>
<dbReference type="CDD" id="cd01650">
    <property type="entry name" value="RT_nLTR_like"/>
    <property type="match status" value="1"/>
</dbReference>
<organism evidence="2 3">
    <name type="scientific">Stegodyphus mimosarum</name>
    <name type="common">African social velvet spider</name>
    <dbReference type="NCBI Taxonomy" id="407821"/>
    <lineage>
        <taxon>Eukaryota</taxon>
        <taxon>Metazoa</taxon>
        <taxon>Ecdysozoa</taxon>
        <taxon>Arthropoda</taxon>
        <taxon>Chelicerata</taxon>
        <taxon>Arachnida</taxon>
        <taxon>Araneae</taxon>
        <taxon>Araneomorphae</taxon>
        <taxon>Entelegynae</taxon>
        <taxon>Eresoidea</taxon>
        <taxon>Eresidae</taxon>
        <taxon>Stegodyphus</taxon>
    </lineage>
</organism>
<reference evidence="2 3" key="1">
    <citation type="submission" date="2013-11" db="EMBL/GenBank/DDBJ databases">
        <title>Genome sequencing of Stegodyphus mimosarum.</title>
        <authorList>
            <person name="Bechsgaard J."/>
        </authorList>
    </citation>
    <scope>NUCLEOTIDE SEQUENCE [LARGE SCALE GENOMIC DNA]</scope>
</reference>
<dbReference type="PANTHER" id="PTHR19446">
    <property type="entry name" value="REVERSE TRANSCRIPTASES"/>
    <property type="match status" value="1"/>
</dbReference>
<dbReference type="GO" id="GO:0071897">
    <property type="term" value="P:DNA biosynthetic process"/>
    <property type="evidence" value="ECO:0007669"/>
    <property type="project" value="UniProtKB-ARBA"/>
</dbReference>
<dbReference type="AlphaFoldDB" id="A0A087UF87"/>
<accession>A0A087UF87</accession>
<sequence>MRRSQGCPNGKLIVRNLRIICWKKYENSKVATNKSRRPFIIRDEDNTIASNIEERYKNIIKETLNIDDADKEDAVENINFLQANEREPDFTYEEIYEIIAKMRDRSAPGLDRISSKFVKCLFNKYPSFFVILYNKCMQLHVFPENWKVGRLVLLPKGENRFRPICLLKVFAKVFDKLIANRLSYAVENEKLIADCQYGFRKGRSADLALYNVITTIRDLKKVEHVALVSFDVRAAFDSVKWSSVLNKISKLNITKNLFLTVRDYFRNRKVIFTGISEQMYVEQQIYKGCPQGSCSAPLFWALTVNTLLAEFNIPNARIVCYADDILIIINGVSLEKIQETFVGVERKLTDW</sequence>
<dbReference type="EMBL" id="KK119562">
    <property type="protein sequence ID" value="KFM76026.1"/>
    <property type="molecule type" value="Genomic_DNA"/>
</dbReference>
<feature type="domain" description="Reverse transcriptase" evidence="1">
    <location>
        <begin position="135"/>
        <end position="351"/>
    </location>
</feature>
<proteinExistence type="predicted"/>